<gene>
    <name evidence="1" type="ORF">RV045_04165</name>
</gene>
<reference evidence="1" key="1">
    <citation type="submission" date="2023-10" db="EMBL/GenBank/DDBJ databases">
        <title>Amphibacter perezi, gen. nov., sp. nov. a novel taxa of the family Comamonadaceae, class Betaproteobacteria isolated from the skin microbiota of Pelophylax perezi from different populations.</title>
        <authorList>
            <person name="Costa S."/>
            <person name="Proenca D.N."/>
            <person name="Lopes I."/>
            <person name="Morais P.V."/>
        </authorList>
    </citation>
    <scope>NUCLEOTIDE SEQUENCE</scope>
    <source>
        <strain evidence="1">SL12-8</strain>
    </source>
</reference>
<sequence length="87" mass="9790">MNSPHAAIEARPSHSGKRATNLSLSADILDAARSFGINVSQVCDSHLRQVVRQERERRWRDEHADFVAAYNATLDAEGLPLDEWKSF</sequence>
<name>A0ACC6P0B0_9BURK</name>
<keyword evidence="2" id="KW-1185">Reference proteome</keyword>
<comment type="caution">
    <text evidence="1">The sequence shown here is derived from an EMBL/GenBank/DDBJ whole genome shotgun (WGS) entry which is preliminary data.</text>
</comment>
<proteinExistence type="predicted"/>
<organism evidence="1 2">
    <name type="scientific">Amphibiibacter pelophylacis</name>
    <dbReference type="NCBI Taxonomy" id="1799477"/>
    <lineage>
        <taxon>Bacteria</taxon>
        <taxon>Pseudomonadati</taxon>
        <taxon>Pseudomonadota</taxon>
        <taxon>Betaproteobacteria</taxon>
        <taxon>Burkholderiales</taxon>
        <taxon>Sphaerotilaceae</taxon>
        <taxon>Amphibiibacter</taxon>
    </lineage>
</organism>
<accession>A0ACC6P0B0</accession>
<protein>
    <submittedName>
        <fullName evidence="1">Type II toxin-antitoxin system CcdA family antitoxin</fullName>
    </submittedName>
</protein>
<evidence type="ECO:0000313" key="2">
    <source>
        <dbReference type="Proteomes" id="UP001364695"/>
    </source>
</evidence>
<dbReference type="Proteomes" id="UP001364695">
    <property type="component" value="Unassembled WGS sequence"/>
</dbReference>
<evidence type="ECO:0000313" key="1">
    <source>
        <dbReference type="EMBL" id="MEJ7137627.1"/>
    </source>
</evidence>
<dbReference type="EMBL" id="JAWDIE010000005">
    <property type="protein sequence ID" value="MEJ7137627.1"/>
    <property type="molecule type" value="Genomic_DNA"/>
</dbReference>